<evidence type="ECO:0000313" key="2">
    <source>
        <dbReference type="Proteomes" id="UP000641139"/>
    </source>
</evidence>
<dbReference type="EMBL" id="JAEFDC010000007">
    <property type="protein sequence ID" value="MBI1647267.1"/>
    <property type="molecule type" value="Genomic_DNA"/>
</dbReference>
<reference evidence="1 2" key="1">
    <citation type="journal article" date="2021" name="Int. J. Syst. Evol. Microbiol.">
        <title>Capnocytophaga periodontitidis sp. nov., isolated from subgingival plaque of periodontitis patient.</title>
        <authorList>
            <person name="Zhang Y."/>
            <person name="Qiao D."/>
            <person name="Shi W."/>
            <person name="Wu D."/>
            <person name="Cai M."/>
        </authorList>
    </citation>
    <scope>NUCLEOTIDE SEQUENCE [LARGE SCALE GENOMIC DNA]</scope>
    <source>
        <strain evidence="1 2">051621</strain>
    </source>
</reference>
<comment type="caution">
    <text evidence="1">The sequence shown here is derived from an EMBL/GenBank/DDBJ whole genome shotgun (WGS) entry which is preliminary data.</text>
</comment>
<name>A0ABS0SP64_9FLAO</name>
<dbReference type="Proteomes" id="UP000641139">
    <property type="component" value="Unassembled WGS sequence"/>
</dbReference>
<sequence length="167" mass="19682">MGWFDFLKEMFVSRDSRDEAAAKAILRKRFNNNKSLEEEKYIYDHWKRLRIDAENCDVLNERATFDLQKIKDEHIGYHLHEQMLADENVNLVKLSCYDKSFSPAKAYRVTLIDYDAATVRAKLNVQGYIDVFIDPEKRGNYYVDTSFLSLDLSILIKISEIRQSIRS</sequence>
<protein>
    <submittedName>
        <fullName evidence="1">Uncharacterized protein</fullName>
    </submittedName>
</protein>
<organism evidence="1 2">
    <name type="scientific">Capnocytophaga periodontitidis</name>
    <dbReference type="NCBI Taxonomy" id="2795027"/>
    <lineage>
        <taxon>Bacteria</taxon>
        <taxon>Pseudomonadati</taxon>
        <taxon>Bacteroidota</taxon>
        <taxon>Flavobacteriia</taxon>
        <taxon>Flavobacteriales</taxon>
        <taxon>Flavobacteriaceae</taxon>
        <taxon>Capnocytophaga</taxon>
    </lineage>
</organism>
<dbReference type="RefSeq" id="WP_009414240.1">
    <property type="nucleotide sequence ID" value="NZ_JAEFDC010000007.1"/>
</dbReference>
<accession>A0ABS0SP64</accession>
<evidence type="ECO:0000313" key="1">
    <source>
        <dbReference type="EMBL" id="MBI1647267.1"/>
    </source>
</evidence>
<gene>
    <name evidence="1" type="ORF">I7X30_09380</name>
</gene>
<proteinExistence type="predicted"/>
<keyword evidence="2" id="KW-1185">Reference proteome</keyword>